<sequence>MRTMAIAFFLGLMVTGNALADITNEQLVGTWYSQSEHDGEMMKWLIKREGDKSYVGLFLICEGKNLSWVQKERGQWLYQDDILNTVVVAFENMNGPKDSEIGKKSHYEQVILKGDTLSYKQYQSDNVYEFNRVEDGYQVSCP</sequence>
<evidence type="ECO:0008006" key="2">
    <source>
        <dbReference type="Google" id="ProtNLM"/>
    </source>
</evidence>
<reference evidence="1" key="1">
    <citation type="journal article" date="2015" name="Nature">
        <title>Complex archaea that bridge the gap between prokaryotes and eukaryotes.</title>
        <authorList>
            <person name="Spang A."/>
            <person name="Saw J.H."/>
            <person name="Jorgensen S.L."/>
            <person name="Zaremba-Niedzwiedzka K."/>
            <person name="Martijn J."/>
            <person name="Lind A.E."/>
            <person name="van Eijk R."/>
            <person name="Schleper C."/>
            <person name="Guy L."/>
            <person name="Ettema T.J."/>
        </authorList>
    </citation>
    <scope>NUCLEOTIDE SEQUENCE</scope>
</reference>
<proteinExistence type="predicted"/>
<dbReference type="AlphaFoldDB" id="A0A0F9P3P6"/>
<accession>A0A0F9P3P6</accession>
<organism evidence="1">
    <name type="scientific">marine sediment metagenome</name>
    <dbReference type="NCBI Taxonomy" id="412755"/>
    <lineage>
        <taxon>unclassified sequences</taxon>
        <taxon>metagenomes</taxon>
        <taxon>ecological metagenomes</taxon>
    </lineage>
</organism>
<comment type="caution">
    <text evidence="1">The sequence shown here is derived from an EMBL/GenBank/DDBJ whole genome shotgun (WGS) entry which is preliminary data.</text>
</comment>
<name>A0A0F9P3P6_9ZZZZ</name>
<evidence type="ECO:0000313" key="1">
    <source>
        <dbReference type="EMBL" id="KKN26445.1"/>
    </source>
</evidence>
<gene>
    <name evidence="1" type="ORF">LCGC14_0874700</name>
</gene>
<dbReference type="EMBL" id="LAZR01002718">
    <property type="protein sequence ID" value="KKN26445.1"/>
    <property type="molecule type" value="Genomic_DNA"/>
</dbReference>
<protein>
    <recommendedName>
        <fullName evidence="2">Lipocalin-like domain-containing protein</fullName>
    </recommendedName>
</protein>